<protein>
    <submittedName>
        <fullName evidence="10">TonB-dependent receptor</fullName>
    </submittedName>
</protein>
<evidence type="ECO:0000313" key="11">
    <source>
        <dbReference type="Proteomes" id="UP001215398"/>
    </source>
</evidence>
<feature type="domain" description="TonB-dependent receptor plug" evidence="9">
    <location>
        <begin position="127"/>
        <end position="233"/>
    </location>
</feature>
<dbReference type="SUPFAM" id="SSF49464">
    <property type="entry name" value="Carboxypeptidase regulatory domain-like"/>
    <property type="match status" value="1"/>
</dbReference>
<dbReference type="InterPro" id="IPR023997">
    <property type="entry name" value="TonB-dep_OMP_SusC/RagA_CS"/>
</dbReference>
<keyword evidence="10" id="KW-0675">Receptor</keyword>
<dbReference type="NCBIfam" id="TIGR04057">
    <property type="entry name" value="SusC_RagA_signa"/>
    <property type="match status" value="1"/>
</dbReference>
<dbReference type="Pfam" id="PF07715">
    <property type="entry name" value="Plug"/>
    <property type="match status" value="1"/>
</dbReference>
<keyword evidence="2 7" id="KW-0813">Transport</keyword>
<dbReference type="Gene3D" id="2.170.130.10">
    <property type="entry name" value="TonB-dependent receptor, plug domain"/>
    <property type="match status" value="1"/>
</dbReference>
<comment type="subcellular location">
    <subcellularLocation>
        <location evidence="1 7">Cell outer membrane</location>
        <topology evidence="1 7">Multi-pass membrane protein</topology>
    </subcellularLocation>
</comment>
<dbReference type="InterPro" id="IPR012910">
    <property type="entry name" value="Plug_dom"/>
</dbReference>
<dbReference type="Proteomes" id="UP001215398">
    <property type="component" value="Unassembled WGS sequence"/>
</dbReference>
<dbReference type="EMBL" id="JAQPYS010000028">
    <property type="protein sequence ID" value="MDC7135482.1"/>
    <property type="molecule type" value="Genomic_DNA"/>
</dbReference>
<dbReference type="RefSeq" id="WP_272719737.1">
    <property type="nucleotide sequence ID" value="NZ_JAQPYS010000028.1"/>
</dbReference>
<evidence type="ECO:0000256" key="8">
    <source>
        <dbReference type="SAM" id="SignalP"/>
    </source>
</evidence>
<evidence type="ECO:0000256" key="3">
    <source>
        <dbReference type="ARBA" id="ARBA00022452"/>
    </source>
</evidence>
<comment type="similarity">
    <text evidence="7">Belongs to the TonB-dependent receptor family.</text>
</comment>
<evidence type="ECO:0000256" key="2">
    <source>
        <dbReference type="ARBA" id="ARBA00022448"/>
    </source>
</evidence>
<feature type="signal peptide" evidence="8">
    <location>
        <begin position="1"/>
        <end position="32"/>
    </location>
</feature>
<evidence type="ECO:0000259" key="9">
    <source>
        <dbReference type="Pfam" id="PF07715"/>
    </source>
</evidence>
<keyword evidence="11" id="KW-1185">Reference proteome</keyword>
<evidence type="ECO:0000256" key="6">
    <source>
        <dbReference type="ARBA" id="ARBA00023237"/>
    </source>
</evidence>
<dbReference type="NCBIfam" id="TIGR04056">
    <property type="entry name" value="OMP_RagA_SusC"/>
    <property type="match status" value="1"/>
</dbReference>
<sequence length="1092" mass="121536">MNNLKNITKKKLNFSVLFGLLMLASLLQPAFSQTRKITGTVLDELHSPLTGATVQLEGTTQGTSTDGKGNFTFQAVDPKVNSLIISFLGYEKLKVPIKGKSSFTIIMKPSSELIEEVVVVGYGTMSRRDLTGAVSSVSGEVISQIPVSNVAQALTGRLAGVNITTNDGALDSDLMIRVRGGGSITQDNSPLYIVDGFPVDNIGELSSADIESIDVLKDASSTAIYGARGANGVIIVTTKSAKAGKTSVSYNGYAQFKKVTRTLDMLSPYEFVLQQHELASIKGGEDLSSFLRAFGKPYDYDIYRNLSGTDYQDEMFGRTAWGQTHNLSINGGTDHTKFNISLTHLNEKGVMLESALKRTNITFKLNHTFNKKLKASLSVYYMSSRINGAGTSANTSTEVRNSINYRPIIGKGSLNNELTDDDMSIYDEIETASGLYDPLTLVRQDYKLKSKTNLNVNTAITWAFIKNFELRSELGVKMNNEEAKRFYGPLTGTARAAGALPVAEINQYNRPSWRTTHTITYKKRKGKHSINAVAGFEAMSEQYKQLKSTSRNLPVNIDKEDAFARMALGSQEYTETKYAPDNRLASFFGRANYTFNNKYLFSATVRADGSTKFAPGNQWGIFPSAAVAWRLSEEEFIKNINFFDNLKLRLSYGEAGNNRIDDDLFRKRYEGTVKSLTMYAGMNNTANVYYAFPTTLLINKDLKWETTITRNIGIDFALLNNRINGTIDAYWNTTKDLLIQTPIPPYSGYREQIRNIGQTSNRGLEITLNGTILKNKDYSLSASFNISFNRNKVDKLDGADSKYYRSYWLATDLRETNDYLLQVGQSVGLMYGYVTDGFYTVDDFQEGEGNWKLKPGVVNSQGVTRSLGGSGGNPLVGSLKLKKLTPVDPNNPDSYNVTIDDRTVIGDANPIHTGGFSLSGNYKNIDLSVFFNWSYGNDVYNAQKIMNTTTWKYKYYNMSTLVDSQHRFSIYNAEGNDLRTDKEAMKAYNANASIWNPAMQSCVFHSWAVEDGSFLRLSNITLGYSLPTKWIKKAHISKARFYVTANNLHVWTKYSGFDPEVNTRRTTPLTPGVDYSAYPKARSFTFGTNITF</sequence>
<dbReference type="Gene3D" id="2.60.40.1120">
    <property type="entry name" value="Carboxypeptidase-like, regulatory domain"/>
    <property type="match status" value="1"/>
</dbReference>
<dbReference type="InterPro" id="IPR039426">
    <property type="entry name" value="TonB-dep_rcpt-like"/>
</dbReference>
<keyword evidence="5 7" id="KW-0472">Membrane</keyword>
<keyword evidence="8" id="KW-0732">Signal</keyword>
<reference evidence="10 11" key="1">
    <citation type="submission" date="2023-01" db="EMBL/GenBank/DDBJ databases">
        <title>Exploring GABA producing Bacteroides strains toward improving mental health.</title>
        <authorList>
            <person name="Yousuf B."/>
            <person name="Bouhlel N.E."/>
            <person name="Mottawea W."/>
            <person name="Hammami R."/>
        </authorList>
    </citation>
    <scope>NUCLEOTIDE SEQUENCE [LARGE SCALE GENOMIC DNA]</scope>
    <source>
        <strain evidence="10 11">UO.H1054</strain>
    </source>
</reference>
<evidence type="ECO:0000256" key="7">
    <source>
        <dbReference type="PROSITE-ProRule" id="PRU01360"/>
    </source>
</evidence>
<gene>
    <name evidence="10" type="ORF">PQG98_03865</name>
</gene>
<organism evidence="10 11">
    <name type="scientific">Bacteroides zhangwenhongii</name>
    <dbReference type="NCBI Taxonomy" id="2650157"/>
    <lineage>
        <taxon>Bacteria</taxon>
        <taxon>Pseudomonadati</taxon>
        <taxon>Bacteroidota</taxon>
        <taxon>Bacteroidia</taxon>
        <taxon>Bacteroidales</taxon>
        <taxon>Bacteroidaceae</taxon>
        <taxon>Bacteroides</taxon>
    </lineage>
</organism>
<dbReference type="InterPro" id="IPR037066">
    <property type="entry name" value="Plug_dom_sf"/>
</dbReference>
<keyword evidence="4 7" id="KW-0812">Transmembrane</keyword>
<evidence type="ECO:0000256" key="1">
    <source>
        <dbReference type="ARBA" id="ARBA00004571"/>
    </source>
</evidence>
<dbReference type="InterPro" id="IPR023996">
    <property type="entry name" value="TonB-dep_OMP_SusC/RagA"/>
</dbReference>
<comment type="caution">
    <text evidence="10">The sequence shown here is derived from an EMBL/GenBank/DDBJ whole genome shotgun (WGS) entry which is preliminary data.</text>
</comment>
<dbReference type="InterPro" id="IPR008969">
    <property type="entry name" value="CarboxyPept-like_regulatory"/>
</dbReference>
<evidence type="ECO:0000256" key="4">
    <source>
        <dbReference type="ARBA" id="ARBA00022692"/>
    </source>
</evidence>
<feature type="chain" id="PRO_5045213998" evidence="8">
    <location>
        <begin position="33"/>
        <end position="1092"/>
    </location>
</feature>
<dbReference type="InterPro" id="IPR036942">
    <property type="entry name" value="Beta-barrel_TonB_sf"/>
</dbReference>
<dbReference type="PROSITE" id="PS52016">
    <property type="entry name" value="TONB_DEPENDENT_REC_3"/>
    <property type="match status" value="1"/>
</dbReference>
<dbReference type="Pfam" id="PF13715">
    <property type="entry name" value="CarbopepD_reg_2"/>
    <property type="match status" value="1"/>
</dbReference>
<keyword evidence="6 7" id="KW-0998">Cell outer membrane</keyword>
<accession>A0ABT5H4F5</accession>
<proteinExistence type="inferred from homology"/>
<dbReference type="Gene3D" id="2.40.170.20">
    <property type="entry name" value="TonB-dependent receptor, beta-barrel domain"/>
    <property type="match status" value="1"/>
</dbReference>
<evidence type="ECO:0000256" key="5">
    <source>
        <dbReference type="ARBA" id="ARBA00023136"/>
    </source>
</evidence>
<keyword evidence="3 7" id="KW-1134">Transmembrane beta strand</keyword>
<evidence type="ECO:0000313" key="10">
    <source>
        <dbReference type="EMBL" id="MDC7135482.1"/>
    </source>
</evidence>
<name>A0ABT5H4F5_9BACE</name>
<dbReference type="SUPFAM" id="SSF56935">
    <property type="entry name" value="Porins"/>
    <property type="match status" value="1"/>
</dbReference>